<dbReference type="FunCoup" id="G8YLB5">
    <property type="interactions" value="139"/>
</dbReference>
<dbReference type="OMA" id="NTWFEEI"/>
<dbReference type="eggNOG" id="ENOG502SC4F">
    <property type="taxonomic scope" value="Eukaryota"/>
</dbReference>
<dbReference type="InterPro" id="IPR036167">
    <property type="entry name" value="tRNA_intron_Endo_cat-like_sf"/>
</dbReference>
<sequence>MQESNRFSGKLSKEQVMQNLTDYNAWSSVEEHEACIQGKPTVILTGIPPKKLVGSDQEKQLEWVVPLDIARGELDVGEINCWFSEIERISGHRPGRITLGTQNDDSTIVYYFVHDGIVKPQRN</sequence>
<protein>
    <submittedName>
        <fullName evidence="4">Piso0_001636 protein</fullName>
    </submittedName>
</protein>
<evidence type="ECO:0000313" key="5">
    <source>
        <dbReference type="Proteomes" id="UP000005222"/>
    </source>
</evidence>
<reference evidence="4 5" key="1">
    <citation type="journal article" date="2012" name="G3 (Bethesda)">
        <title>Pichia sorbitophila, an interspecies yeast hybrid reveals early steps of genome resolution following polyploidization.</title>
        <authorList>
            <person name="Leh Louis V."/>
            <person name="Despons L."/>
            <person name="Friedrich A."/>
            <person name="Martin T."/>
            <person name="Durrens P."/>
            <person name="Casaregola S."/>
            <person name="Neuveglise C."/>
            <person name="Fairhead C."/>
            <person name="Marck C."/>
            <person name="Cruz J.A."/>
            <person name="Straub M.L."/>
            <person name="Kugler V."/>
            <person name="Sacerdot C."/>
            <person name="Uzunov Z."/>
            <person name="Thierry A."/>
            <person name="Weiss S."/>
            <person name="Bleykasten C."/>
            <person name="De Montigny J."/>
            <person name="Jacques N."/>
            <person name="Jung P."/>
            <person name="Lemaire M."/>
            <person name="Mallet S."/>
            <person name="Morel G."/>
            <person name="Richard G.F."/>
            <person name="Sarkar A."/>
            <person name="Savel G."/>
            <person name="Schacherer J."/>
            <person name="Seret M.L."/>
            <person name="Talla E."/>
            <person name="Samson G."/>
            <person name="Jubin C."/>
            <person name="Poulain J."/>
            <person name="Vacherie B."/>
            <person name="Barbe V."/>
            <person name="Pelletier E."/>
            <person name="Sherman D.J."/>
            <person name="Westhof E."/>
            <person name="Weissenbach J."/>
            <person name="Baret P.V."/>
            <person name="Wincker P."/>
            <person name="Gaillardin C."/>
            <person name="Dujon B."/>
            <person name="Souciet J.L."/>
        </authorList>
    </citation>
    <scope>NUCLEOTIDE SEQUENCE [LARGE SCALE GENOMIC DNA]</scope>
    <source>
        <strain evidence="5">ATCC MYA-4447 / BCRC 22081 / CBS 7064 / NBRC 10061 / NRRL Y-12695</strain>
    </source>
</reference>
<dbReference type="HOGENOM" id="CLU_083361_2_0_1"/>
<dbReference type="EMBL" id="FO082054">
    <property type="protein sequence ID" value="CCE88849.1"/>
    <property type="molecule type" value="Genomic_DNA"/>
</dbReference>
<dbReference type="GO" id="GO:0000213">
    <property type="term" value="F:tRNA-intron lyase activity"/>
    <property type="evidence" value="ECO:0007669"/>
    <property type="project" value="TreeGrafter"/>
</dbReference>
<dbReference type="Gene3D" id="3.40.1350.10">
    <property type="match status" value="1"/>
</dbReference>
<comment type="similarity">
    <text evidence="1">Belongs to the SEN15 family.</text>
</comment>
<dbReference type="GO" id="GO:0000379">
    <property type="term" value="P:tRNA-type intron splice site recognition and cleavage"/>
    <property type="evidence" value="ECO:0007669"/>
    <property type="project" value="InterPro"/>
</dbReference>
<dbReference type="STRING" id="559304.G8YLB5"/>
<evidence type="ECO:0000313" key="4">
    <source>
        <dbReference type="EMBL" id="CCE88849.1"/>
    </source>
</evidence>
<evidence type="ECO:0000256" key="1">
    <source>
        <dbReference type="ARBA" id="ARBA00006091"/>
    </source>
</evidence>
<organism evidence="4 5">
    <name type="scientific">Pichia sorbitophila (strain ATCC MYA-4447 / BCRC 22081 / CBS 7064 / NBRC 10061 / NRRL Y-12695)</name>
    <name type="common">Hybrid yeast</name>
    <dbReference type="NCBI Taxonomy" id="559304"/>
    <lineage>
        <taxon>Eukaryota</taxon>
        <taxon>Fungi</taxon>
        <taxon>Dikarya</taxon>
        <taxon>Ascomycota</taxon>
        <taxon>Saccharomycotina</taxon>
        <taxon>Pichiomycetes</taxon>
        <taxon>Debaryomycetaceae</taxon>
        <taxon>Millerozyma</taxon>
    </lineage>
</organism>
<gene>
    <name evidence="4" type="primary">Piso0_001636</name>
    <name evidence="4" type="ORF">GNLVRS01_PISO0F10741g</name>
</gene>
<keyword evidence="2" id="KW-0819">tRNA processing</keyword>
<dbReference type="PANTHER" id="PTHR28518:SF1">
    <property type="entry name" value="TRNA-SPLICING ENDONUCLEASE SUBUNIT SEN15"/>
    <property type="match status" value="1"/>
</dbReference>
<accession>G8YLB5</accession>
<dbReference type="Pfam" id="PF09631">
    <property type="entry name" value="Sen15"/>
    <property type="match status" value="1"/>
</dbReference>
<evidence type="ECO:0000259" key="3">
    <source>
        <dbReference type="Pfam" id="PF09631"/>
    </source>
</evidence>
<dbReference type="PANTHER" id="PTHR28518">
    <property type="entry name" value="TRNA-SPLICING ENDONUCLEASE SUBUNIT SEN15"/>
    <property type="match status" value="1"/>
</dbReference>
<name>G8YLB5_PICSO</name>
<dbReference type="InParanoid" id="G8YLB5"/>
<feature type="domain" description="tRNA-splicing endonuclease subunit Sen15" evidence="3">
    <location>
        <begin position="15"/>
        <end position="123"/>
    </location>
</feature>
<dbReference type="InterPro" id="IPR011856">
    <property type="entry name" value="tRNA_endonuc-like_dom_sf"/>
</dbReference>
<evidence type="ECO:0000256" key="2">
    <source>
        <dbReference type="ARBA" id="ARBA00022694"/>
    </source>
</evidence>
<proteinExistence type="inferred from homology"/>
<dbReference type="OrthoDB" id="10002170at2759"/>
<dbReference type="InterPro" id="IPR018593">
    <property type="entry name" value="tRNA-endonuc_su_Sen15"/>
</dbReference>
<keyword evidence="5" id="KW-1185">Reference proteome</keyword>
<dbReference type="InterPro" id="IPR042777">
    <property type="entry name" value="Sen15_fungi"/>
</dbReference>
<dbReference type="GO" id="GO:0000214">
    <property type="term" value="C:tRNA-intron endonuclease complex"/>
    <property type="evidence" value="ECO:0007669"/>
    <property type="project" value="InterPro"/>
</dbReference>
<dbReference type="GO" id="GO:0003676">
    <property type="term" value="F:nucleic acid binding"/>
    <property type="evidence" value="ECO:0007669"/>
    <property type="project" value="InterPro"/>
</dbReference>
<dbReference type="AlphaFoldDB" id="G8YLB5"/>
<dbReference type="SUPFAM" id="SSF53032">
    <property type="entry name" value="tRNA-intron endonuclease catalytic domain-like"/>
    <property type="match status" value="1"/>
</dbReference>
<dbReference type="Proteomes" id="UP000005222">
    <property type="component" value="Chromosome F"/>
</dbReference>